<dbReference type="OrthoDB" id="10268061at2759"/>
<keyword evidence="1" id="KW-0175">Coiled coil</keyword>
<feature type="coiled-coil region" evidence="1">
    <location>
        <begin position="258"/>
        <end position="316"/>
    </location>
</feature>
<keyword evidence="4" id="KW-1185">Reference proteome</keyword>
<protein>
    <recommendedName>
        <fullName evidence="5">F-box domain-containing protein</fullName>
    </recommendedName>
</protein>
<sequence>MTTTIIEAPPRMSRRTRKRVFDDSIILDYDDAIDQLERDEFEEAEERKKEAERERKKKREEEPPLPFLDLLPPEVVSNVLSFVSSPRVLLSLSMCNKTCRNAILATPTMVIRAAVFSSDHRRKKAITTIVETVQARSIHTPSTARLLRLLNATQCERTDQCYDLNVVTHKSGRPSYNHLLPFGLCLCSTCLTEMTTSKAIVAGRWERPRVPHERLVTNDYSRRMLPDLVKEHSTGEAVGPLVGGVRVRQIMVSYKQDQEKQKQAFASLFEEIDNQQNEGDKAEELVDAYITAVEDLANLKAKKDELAAERDGQRAKRKREMGEPVLERLRALLEDHAHRDIILAGDWNEWSGIFRFSNKLSMDILGSLLTAPSTAKEEKIQSKVQMVVRDYEFLFAKGFGTGNHEDFLCDLAGTGISKLGRAVFKRKLQLPGLQDLYNRRALRHLGRGFVEILRMEGTLAALFPRFLTVEDRKTVFLSSVAEKNGTSFKDEYKKLAKCIWDDQVRTHWGWGRHVDYIHSIEELEEKFDLKRRQYLKLSSAIKQYLGKSDVTKFLKTPLSDTHRRALQKIFELKHGSKALLNQKDFKAIFRLHHALTTRTASSKRKQSYIDTRRCAESLPKHLELSTNGGFEGLSCFQPMLTTVATTYEYN</sequence>
<evidence type="ECO:0008006" key="5">
    <source>
        <dbReference type="Google" id="ProtNLM"/>
    </source>
</evidence>
<evidence type="ECO:0000256" key="1">
    <source>
        <dbReference type="SAM" id="Coils"/>
    </source>
</evidence>
<organism evidence="3 4">
    <name type="scientific">Seminavis robusta</name>
    <dbReference type="NCBI Taxonomy" id="568900"/>
    <lineage>
        <taxon>Eukaryota</taxon>
        <taxon>Sar</taxon>
        <taxon>Stramenopiles</taxon>
        <taxon>Ochrophyta</taxon>
        <taxon>Bacillariophyta</taxon>
        <taxon>Bacillariophyceae</taxon>
        <taxon>Bacillariophycidae</taxon>
        <taxon>Naviculales</taxon>
        <taxon>Naviculaceae</taxon>
        <taxon>Seminavis</taxon>
    </lineage>
</organism>
<evidence type="ECO:0000313" key="4">
    <source>
        <dbReference type="Proteomes" id="UP001153069"/>
    </source>
</evidence>
<accession>A0A9N8HNQ7</accession>
<dbReference type="AlphaFoldDB" id="A0A9N8HNQ7"/>
<evidence type="ECO:0000256" key="2">
    <source>
        <dbReference type="SAM" id="MobiDB-lite"/>
    </source>
</evidence>
<evidence type="ECO:0000313" key="3">
    <source>
        <dbReference type="EMBL" id="CAB9519310.1"/>
    </source>
</evidence>
<comment type="caution">
    <text evidence="3">The sequence shown here is derived from an EMBL/GenBank/DDBJ whole genome shotgun (WGS) entry which is preliminary data.</text>
</comment>
<dbReference type="InterPro" id="IPR036047">
    <property type="entry name" value="F-box-like_dom_sf"/>
</dbReference>
<gene>
    <name evidence="3" type="ORF">SEMRO_1007_G230470.1</name>
</gene>
<feature type="region of interest" description="Disordered" evidence="2">
    <location>
        <begin position="40"/>
        <end position="64"/>
    </location>
</feature>
<feature type="compositionally biased region" description="Basic and acidic residues" evidence="2">
    <location>
        <begin position="45"/>
        <end position="62"/>
    </location>
</feature>
<dbReference type="Proteomes" id="UP001153069">
    <property type="component" value="Unassembled WGS sequence"/>
</dbReference>
<reference evidence="3" key="1">
    <citation type="submission" date="2020-06" db="EMBL/GenBank/DDBJ databases">
        <authorList>
            <consortium name="Plant Systems Biology data submission"/>
        </authorList>
    </citation>
    <scope>NUCLEOTIDE SEQUENCE</scope>
    <source>
        <strain evidence="3">D6</strain>
    </source>
</reference>
<dbReference type="SUPFAM" id="SSF81383">
    <property type="entry name" value="F-box domain"/>
    <property type="match status" value="1"/>
</dbReference>
<proteinExistence type="predicted"/>
<name>A0A9N8HNQ7_9STRA</name>
<dbReference type="EMBL" id="CAICTM010001005">
    <property type="protein sequence ID" value="CAB9519310.1"/>
    <property type="molecule type" value="Genomic_DNA"/>
</dbReference>